<evidence type="ECO:0000256" key="6">
    <source>
        <dbReference type="ARBA" id="ARBA00023180"/>
    </source>
</evidence>
<keyword evidence="4" id="KW-0442">Lipid degradation</keyword>
<protein>
    <submittedName>
        <fullName evidence="9">Lipase 3</fullName>
    </submittedName>
</protein>
<keyword evidence="6" id="KW-0325">Glycoprotein</keyword>
<comment type="similarity">
    <text evidence="1">Belongs to the AB hydrolase superfamily. Lipase family.</text>
</comment>
<keyword evidence="10" id="KW-1185">Reference proteome</keyword>
<sequence>MKTLVLLVGISLAVASPSMDKGGRPKFESRPTLEHEFFIPEKQYPEVITDFVDSADYSEFSMEELLQIASEHPGLEFLSDANATAAMGIDISTLSNDLVADAIATTCEFVKRRNYPCEIHRIQTSDRYILEMHRIPGSPTQPPREGKIPVYLQHGLLDSSGGWVIMGVQNSLAFILADLGYDVWMGNVRGNRYSREHLDHDPDGRRGDRRRFWDFSWHEMGTVDLPTMIDYITSVTGHQRMHYVGHSQGTTSFFVMCSMRPEYNNRILSGHMLAPIAFMGRLFSPFVRAAALFQNSIDFGASLLGIYEFLPNSDTMTRLGQAACRDEAFFQSMCSSVLFLIGGFNSAQLNGTMLPVILGHTPAGASTDQLVHYAQGIRSGNFRRFSFGAITNLIRYGSINAPRYNLSNIRAPLTLYYSLNDWLADPRDVRELFNGISSRRKLIQIQDPRFNHFDFLWAMNVRSQLYDQLITIMQEHD</sequence>
<reference evidence="9" key="1">
    <citation type="submission" date="2022-07" db="EMBL/GenBank/DDBJ databases">
        <authorList>
            <person name="Trinca V."/>
            <person name="Uliana J.V.C."/>
            <person name="Torres T.T."/>
            <person name="Ward R.J."/>
            <person name="Monesi N."/>
        </authorList>
    </citation>
    <scope>NUCLEOTIDE SEQUENCE</scope>
    <source>
        <strain evidence="9">HSMRA1968</strain>
        <tissue evidence="9">Whole embryos</tissue>
    </source>
</reference>
<dbReference type="GO" id="GO:0016042">
    <property type="term" value="P:lipid catabolic process"/>
    <property type="evidence" value="ECO:0007669"/>
    <property type="project" value="UniProtKB-KW"/>
</dbReference>
<dbReference type="FunFam" id="3.40.50.1820:FF:000021">
    <property type="entry name" value="Lipase"/>
    <property type="match status" value="1"/>
</dbReference>
<keyword evidence="2 7" id="KW-0732">Signal</keyword>
<evidence type="ECO:0000256" key="7">
    <source>
        <dbReference type="SAM" id="SignalP"/>
    </source>
</evidence>
<feature type="domain" description="Partial AB-hydrolase lipase" evidence="8">
    <location>
        <begin position="108"/>
        <end position="166"/>
    </location>
</feature>
<dbReference type="PANTHER" id="PTHR11005">
    <property type="entry name" value="LYSOSOMAL ACID LIPASE-RELATED"/>
    <property type="match status" value="1"/>
</dbReference>
<organism evidence="9 10">
    <name type="scientific">Pseudolycoriella hygida</name>
    <dbReference type="NCBI Taxonomy" id="35572"/>
    <lineage>
        <taxon>Eukaryota</taxon>
        <taxon>Metazoa</taxon>
        <taxon>Ecdysozoa</taxon>
        <taxon>Arthropoda</taxon>
        <taxon>Hexapoda</taxon>
        <taxon>Insecta</taxon>
        <taxon>Pterygota</taxon>
        <taxon>Neoptera</taxon>
        <taxon>Endopterygota</taxon>
        <taxon>Diptera</taxon>
        <taxon>Nematocera</taxon>
        <taxon>Sciaroidea</taxon>
        <taxon>Sciaridae</taxon>
        <taxon>Pseudolycoriella</taxon>
    </lineage>
</organism>
<evidence type="ECO:0000259" key="8">
    <source>
        <dbReference type="Pfam" id="PF04083"/>
    </source>
</evidence>
<dbReference type="Proteomes" id="UP001151699">
    <property type="component" value="Chromosome X"/>
</dbReference>
<name>A0A9Q0N072_9DIPT</name>
<keyword evidence="3" id="KW-0378">Hydrolase</keyword>
<evidence type="ECO:0000256" key="2">
    <source>
        <dbReference type="ARBA" id="ARBA00022729"/>
    </source>
</evidence>
<dbReference type="EMBL" id="WJQU01000003">
    <property type="protein sequence ID" value="KAJ6640032.1"/>
    <property type="molecule type" value="Genomic_DNA"/>
</dbReference>
<gene>
    <name evidence="9" type="primary">Lip3_8</name>
    <name evidence="9" type="ORF">Bhyg_12781</name>
</gene>
<dbReference type="AlphaFoldDB" id="A0A9Q0N072"/>
<dbReference type="OrthoDB" id="9974421at2759"/>
<dbReference type="InterPro" id="IPR006693">
    <property type="entry name" value="AB_hydrolase_lipase"/>
</dbReference>
<feature type="signal peptide" evidence="7">
    <location>
        <begin position="1"/>
        <end position="15"/>
    </location>
</feature>
<evidence type="ECO:0000313" key="9">
    <source>
        <dbReference type="EMBL" id="KAJ6640032.1"/>
    </source>
</evidence>
<comment type="caution">
    <text evidence="9">The sequence shown here is derived from an EMBL/GenBank/DDBJ whole genome shotgun (WGS) entry which is preliminary data.</text>
</comment>
<evidence type="ECO:0000256" key="3">
    <source>
        <dbReference type="ARBA" id="ARBA00022801"/>
    </source>
</evidence>
<dbReference type="Gene3D" id="3.40.50.1820">
    <property type="entry name" value="alpha/beta hydrolase"/>
    <property type="match status" value="1"/>
</dbReference>
<evidence type="ECO:0000256" key="4">
    <source>
        <dbReference type="ARBA" id="ARBA00022963"/>
    </source>
</evidence>
<evidence type="ECO:0000313" key="10">
    <source>
        <dbReference type="Proteomes" id="UP001151699"/>
    </source>
</evidence>
<dbReference type="Pfam" id="PF04083">
    <property type="entry name" value="Abhydro_lipase"/>
    <property type="match status" value="1"/>
</dbReference>
<feature type="chain" id="PRO_5040487772" evidence="7">
    <location>
        <begin position="16"/>
        <end position="477"/>
    </location>
</feature>
<proteinExistence type="inferred from homology"/>
<dbReference type="SUPFAM" id="SSF53474">
    <property type="entry name" value="alpha/beta-Hydrolases"/>
    <property type="match status" value="1"/>
</dbReference>
<accession>A0A9Q0N072</accession>
<evidence type="ECO:0000256" key="1">
    <source>
        <dbReference type="ARBA" id="ARBA00010701"/>
    </source>
</evidence>
<evidence type="ECO:0000256" key="5">
    <source>
        <dbReference type="ARBA" id="ARBA00023098"/>
    </source>
</evidence>
<keyword evidence="5" id="KW-0443">Lipid metabolism</keyword>
<dbReference type="InterPro" id="IPR029058">
    <property type="entry name" value="AB_hydrolase_fold"/>
</dbReference>
<dbReference type="GO" id="GO:0016787">
    <property type="term" value="F:hydrolase activity"/>
    <property type="evidence" value="ECO:0007669"/>
    <property type="project" value="UniProtKB-KW"/>
</dbReference>